<feature type="non-terminal residue" evidence="1">
    <location>
        <position position="1"/>
    </location>
</feature>
<dbReference type="PANTHER" id="PTHR43475:SF2">
    <property type="entry name" value="RIBOSE 1,5-BISPHOSPHATE ISOMERASE"/>
    <property type="match status" value="1"/>
</dbReference>
<dbReference type="Gene3D" id="3.40.50.10470">
    <property type="entry name" value="Translation initiation factor eif-2b, domain 2"/>
    <property type="match status" value="1"/>
</dbReference>
<dbReference type="PANTHER" id="PTHR43475">
    <property type="entry name" value="METHYLTHIORIBOSE-1-PHOSPHATE ISOMERASE"/>
    <property type="match status" value="1"/>
</dbReference>
<evidence type="ECO:0000313" key="1">
    <source>
        <dbReference type="EMBL" id="GAG00890.1"/>
    </source>
</evidence>
<proteinExistence type="predicted"/>
<dbReference type="GO" id="GO:0046523">
    <property type="term" value="F:S-methyl-5-thioribose-1-phosphate isomerase activity"/>
    <property type="evidence" value="ECO:0007669"/>
    <property type="project" value="TreeGrafter"/>
</dbReference>
<dbReference type="AlphaFoldDB" id="X0U5P1"/>
<dbReference type="Pfam" id="PF01008">
    <property type="entry name" value="IF-2B"/>
    <property type="match status" value="1"/>
</dbReference>
<comment type="caution">
    <text evidence="1">The sequence shown here is derived from an EMBL/GenBank/DDBJ whole genome shotgun (WGS) entry which is preliminary data.</text>
</comment>
<organism evidence="1">
    <name type="scientific">marine sediment metagenome</name>
    <dbReference type="NCBI Taxonomy" id="412755"/>
    <lineage>
        <taxon>unclassified sequences</taxon>
        <taxon>metagenomes</taxon>
        <taxon>ecological metagenomes</taxon>
    </lineage>
</organism>
<dbReference type="InterPro" id="IPR000649">
    <property type="entry name" value="IF-2B-related"/>
</dbReference>
<name>X0U5P1_9ZZZZ</name>
<protein>
    <recommendedName>
        <fullName evidence="2">S-methyl-5-thioribose-1-phosphate isomerase</fullName>
    </recommendedName>
</protein>
<dbReference type="EMBL" id="BARS01025124">
    <property type="protein sequence ID" value="GAG00890.1"/>
    <property type="molecule type" value="Genomic_DNA"/>
</dbReference>
<gene>
    <name evidence="1" type="ORF">S01H1_39756</name>
</gene>
<evidence type="ECO:0008006" key="2">
    <source>
        <dbReference type="Google" id="ProtNLM"/>
    </source>
</evidence>
<reference evidence="1" key="1">
    <citation type="journal article" date="2014" name="Front. Microbiol.">
        <title>High frequency of phylogenetically diverse reductive dehalogenase-homologous genes in deep subseafloor sedimentary metagenomes.</title>
        <authorList>
            <person name="Kawai M."/>
            <person name="Futagami T."/>
            <person name="Toyoda A."/>
            <person name="Takaki Y."/>
            <person name="Nishi S."/>
            <person name="Hori S."/>
            <person name="Arai W."/>
            <person name="Tsubouchi T."/>
            <person name="Morono Y."/>
            <person name="Uchiyama I."/>
            <person name="Ito T."/>
            <person name="Fujiyama A."/>
            <person name="Inagaki F."/>
            <person name="Takami H."/>
        </authorList>
    </citation>
    <scope>NUCLEOTIDE SEQUENCE</scope>
    <source>
        <strain evidence="1">Expedition CK06-06</strain>
    </source>
</reference>
<dbReference type="InterPro" id="IPR037171">
    <property type="entry name" value="NagB/RpiA_transferase-like"/>
</dbReference>
<accession>X0U5P1</accession>
<dbReference type="InterPro" id="IPR042529">
    <property type="entry name" value="IF_2B-like_C"/>
</dbReference>
<dbReference type="SUPFAM" id="SSF100950">
    <property type="entry name" value="NagB/RpiA/CoA transferase-like"/>
    <property type="match status" value="1"/>
</dbReference>
<dbReference type="GO" id="GO:0019509">
    <property type="term" value="P:L-methionine salvage from methylthioadenosine"/>
    <property type="evidence" value="ECO:0007669"/>
    <property type="project" value="TreeGrafter"/>
</dbReference>
<sequence>RRIPFVESDDDYLIMTHCHSSVVTGILLEARKQGKHFNVINTETQPRLQGRQTAKELLDAGIKVYHVVDSAMRWAVNQYEVNLILIGADSVTSEGTVLNKIGSRLLALVAHEEHVPFYVATPLLKYNPQTSFGVIEKIEMRETSEIWENPPEGVEILNPAFETVSRRYIDGLITEAGIFASSHVHNYFEKLYPDMV</sequence>